<keyword evidence="16" id="KW-0413">Isomerase</keyword>
<dbReference type="GO" id="GO:0051301">
    <property type="term" value="P:cell division"/>
    <property type="evidence" value="ECO:0007669"/>
    <property type="project" value="UniProtKB-KW"/>
</dbReference>
<feature type="compositionally biased region" description="Basic and acidic residues" evidence="22">
    <location>
        <begin position="871"/>
        <end position="887"/>
    </location>
</feature>
<dbReference type="InterPro" id="IPR014001">
    <property type="entry name" value="Helicase_ATP-bd"/>
</dbReference>
<evidence type="ECO:0000256" key="8">
    <source>
        <dbReference type="ARBA" id="ARBA00022741"/>
    </source>
</evidence>
<dbReference type="InterPro" id="IPR004589">
    <property type="entry name" value="DNA_helicase_ATP-dep_RecQ"/>
</dbReference>
<dbReference type="GO" id="GO:0003677">
    <property type="term" value="F:DNA binding"/>
    <property type="evidence" value="ECO:0007669"/>
    <property type="project" value="UniProtKB-KW"/>
</dbReference>
<comment type="catalytic activity">
    <reaction evidence="19 21">
        <text>Couples ATP hydrolysis with the unwinding of duplex DNA by translocating in the 3'-5' direction.</text>
        <dbReference type="EC" id="5.6.2.4"/>
    </reaction>
</comment>
<keyword evidence="9" id="KW-0227">DNA damage</keyword>
<dbReference type="SMART" id="SM00490">
    <property type="entry name" value="HELICc"/>
    <property type="match status" value="1"/>
</dbReference>
<dbReference type="Pfam" id="PF16124">
    <property type="entry name" value="RecQ_Zn_bind"/>
    <property type="match status" value="1"/>
</dbReference>
<dbReference type="FunFam" id="3.40.50.300:FF:000444">
    <property type="entry name" value="ATP-dependent DNA helicase"/>
    <property type="match status" value="1"/>
</dbReference>
<evidence type="ECO:0000256" key="15">
    <source>
        <dbReference type="ARBA" id="ARBA00023204"/>
    </source>
</evidence>
<keyword evidence="17 21" id="KW-0539">Nucleus</keyword>
<protein>
    <recommendedName>
        <fullName evidence="21">ATP-dependent DNA helicase</fullName>
        <ecNumber evidence="21">5.6.2.4</ecNumber>
    </recommendedName>
</protein>
<dbReference type="GO" id="GO:0046872">
    <property type="term" value="F:metal ion binding"/>
    <property type="evidence" value="ECO:0007669"/>
    <property type="project" value="UniProtKB-KW"/>
</dbReference>
<evidence type="ECO:0000256" key="14">
    <source>
        <dbReference type="ARBA" id="ARBA00023125"/>
    </source>
</evidence>
<evidence type="ECO:0000256" key="16">
    <source>
        <dbReference type="ARBA" id="ARBA00023235"/>
    </source>
</evidence>
<comment type="similarity">
    <text evidence="3 21">Belongs to the helicase family. RecQ subfamily.</text>
</comment>
<evidence type="ECO:0000256" key="19">
    <source>
        <dbReference type="ARBA" id="ARBA00034617"/>
    </source>
</evidence>
<dbReference type="InterPro" id="IPR027417">
    <property type="entry name" value="P-loop_NTPase"/>
</dbReference>
<evidence type="ECO:0000256" key="2">
    <source>
        <dbReference type="ARBA" id="ARBA00004642"/>
    </source>
</evidence>
<dbReference type="GO" id="GO:0005694">
    <property type="term" value="C:chromosome"/>
    <property type="evidence" value="ECO:0007669"/>
    <property type="project" value="TreeGrafter"/>
</dbReference>
<keyword evidence="5" id="KW-0132">Cell division</keyword>
<evidence type="ECO:0000256" key="21">
    <source>
        <dbReference type="RuleBase" id="RU364117"/>
    </source>
</evidence>
<dbReference type="GO" id="GO:0006260">
    <property type="term" value="P:DNA replication"/>
    <property type="evidence" value="ECO:0007669"/>
    <property type="project" value="UniProtKB-KW"/>
</dbReference>
<keyword evidence="18" id="KW-0131">Cell cycle</keyword>
<comment type="cofactor">
    <cofactor evidence="1">
        <name>Zn(2+)</name>
        <dbReference type="ChEBI" id="CHEBI:29105"/>
    </cofactor>
</comment>
<dbReference type="SMART" id="SM00487">
    <property type="entry name" value="DEXDc"/>
    <property type="match status" value="1"/>
</dbReference>
<keyword evidence="7" id="KW-0479">Metal-binding</keyword>
<dbReference type="FunFam" id="3.40.50.300:FF:000614">
    <property type="entry name" value="ATP-dependent DNA helicase"/>
    <property type="match status" value="1"/>
</dbReference>
<evidence type="ECO:0000256" key="9">
    <source>
        <dbReference type="ARBA" id="ARBA00022763"/>
    </source>
</evidence>
<dbReference type="EMBL" id="GEFM01002920">
    <property type="protein sequence ID" value="JAP72876.1"/>
    <property type="molecule type" value="mRNA"/>
</dbReference>
<keyword evidence="14" id="KW-0238">DNA-binding</keyword>
<feature type="compositionally biased region" description="Basic and acidic residues" evidence="22">
    <location>
        <begin position="810"/>
        <end position="839"/>
    </location>
</feature>
<evidence type="ECO:0000259" key="23">
    <source>
        <dbReference type="PROSITE" id="PS51192"/>
    </source>
</evidence>
<dbReference type="CDD" id="cd17920">
    <property type="entry name" value="DEXHc_RecQ"/>
    <property type="match status" value="1"/>
</dbReference>
<evidence type="ECO:0000259" key="24">
    <source>
        <dbReference type="PROSITE" id="PS51194"/>
    </source>
</evidence>
<dbReference type="PANTHER" id="PTHR13710:SF152">
    <property type="entry name" value="ATP-DEPENDENT DNA HELICASE Q5"/>
    <property type="match status" value="1"/>
</dbReference>
<sequence length="981" mass="108481">MSEKKVSCALREALETVFGHTGFRSGLQEKAVEAVAQCAQDVFVSMPTGAGKSLCYQLPAVVTPDSSVTVVVSPLIALMSDQLQKLRDLGIDAETINSTMKKSERDRVRSDLLSMSPETRLLYVTPEQVATEGFQGILKALHRIGKLARFAIDEAHCVSEWGHDFRPDYLKLGRMRDMFPDVPVVALTATASAKVFDDILVQLRLRQPVAIFKTSSFRANLYYDVEFKEALEEPFENLKGFALKALGADWDSEDCKRRGSGIVYCRTRDACEEVSLKLTSLGLLTKPYHGGMKPSEREENQAEWTEGRLPVIAATVSFGMGVDRAMVRFVAHWSVPQSVPAYYQESGRAGRDGRPSYCRIYYSRRDRKAITFLIQQDGKRARNNRGKVVAEAAAKAFEKMVEFCEGTTCRHAVLCREFGDDLDRCGKNCDACAKSKSLEARLSAFRGTLLTGKFEKTSRSNGFDGELYGGGRHGQKMETESYNSDGDSDGDSNDRAAAAALSQLIQNEFSKRRKSGSSGEPKKRSIPKNCSVLEPKCSAIKEVSVETRQDYVSKLRQEMELNYTAWEAFNDTPKLTSEDIKNCAAEHELAVFKTKHNVHIYRKELVNLFVALRNDTRAVQLHKLLATYGGPERGAKKAKVEKEKPERLHTFFKLFGQEKSEEASGKDTKVRSVVDNNGKAKLAALGLSSDDSSSSHDSVLSSSGKTGSPEAKDVKRPAAVSSESGESGSGSLASLSQSTPDEDDENKQTIRYFFEASPHKRRREGSLEDSGEAASPVEEADDERRKRIRGEQGESRKAKDTRKVSPKMSRHGDDASAPKEGKPRKKEVNAHKESPEGAKNHGARKKSPDAARDDGKVRKKSPDTAEGSKVPAKEPAARKDPKAEAKGTSKQPNSHTKKADEDAKKPSVKEDLNQAAKHINRFLYPKYKENKVSKELFKKICKILSHKLVAENTMSDKAAKVAVEAIFKDKEVVTEADLEGL</sequence>
<dbReference type="GO" id="GO:0005524">
    <property type="term" value="F:ATP binding"/>
    <property type="evidence" value="ECO:0007669"/>
    <property type="project" value="UniProtKB-KW"/>
</dbReference>
<feature type="region of interest" description="Disordered" evidence="22">
    <location>
        <begin position="463"/>
        <end position="494"/>
    </location>
</feature>
<evidence type="ECO:0000256" key="7">
    <source>
        <dbReference type="ARBA" id="ARBA00022723"/>
    </source>
</evidence>
<dbReference type="Pfam" id="PF00271">
    <property type="entry name" value="Helicase_C"/>
    <property type="match status" value="1"/>
</dbReference>
<dbReference type="InterPro" id="IPR001650">
    <property type="entry name" value="Helicase_C-like"/>
</dbReference>
<evidence type="ECO:0000256" key="20">
    <source>
        <dbReference type="ARBA" id="ARBA00049360"/>
    </source>
</evidence>
<dbReference type="GO" id="GO:0045934">
    <property type="term" value="P:negative regulation of nucleobase-containing compound metabolic process"/>
    <property type="evidence" value="ECO:0007669"/>
    <property type="project" value="UniProtKB-ARBA"/>
</dbReference>
<dbReference type="GO" id="GO:0000724">
    <property type="term" value="P:double-strand break repair via homologous recombination"/>
    <property type="evidence" value="ECO:0007669"/>
    <property type="project" value="TreeGrafter"/>
</dbReference>
<dbReference type="AlphaFoldDB" id="A0A131Y496"/>
<evidence type="ECO:0000256" key="17">
    <source>
        <dbReference type="ARBA" id="ARBA00023242"/>
    </source>
</evidence>
<dbReference type="PANTHER" id="PTHR13710">
    <property type="entry name" value="DNA HELICASE RECQ FAMILY MEMBER"/>
    <property type="match status" value="1"/>
</dbReference>
<dbReference type="PROSITE" id="PS51192">
    <property type="entry name" value="HELICASE_ATP_BIND_1"/>
    <property type="match status" value="1"/>
</dbReference>
<dbReference type="InterPro" id="IPR032284">
    <property type="entry name" value="RecQ_Zn-bd"/>
</dbReference>
<keyword evidence="8 21" id="KW-0547">Nucleotide-binding</keyword>
<reference evidence="25" key="1">
    <citation type="submission" date="2016-02" db="EMBL/GenBank/DDBJ databases">
        <title>RNAseq analyses of the midgut from blood- or serum-fed Ixodes ricinus ticks.</title>
        <authorList>
            <person name="Perner J."/>
            <person name="Provaznik J."/>
            <person name="Schrenkova J."/>
            <person name="Urbanova V."/>
            <person name="Ribeiro J.M."/>
            <person name="Kopacek P."/>
        </authorList>
    </citation>
    <scope>NUCLEOTIDE SEQUENCE</scope>
    <source>
        <tissue evidence="25">Gut</tissue>
    </source>
</reference>
<evidence type="ECO:0000256" key="11">
    <source>
        <dbReference type="ARBA" id="ARBA00022806"/>
    </source>
</evidence>
<evidence type="ECO:0000256" key="10">
    <source>
        <dbReference type="ARBA" id="ARBA00022801"/>
    </source>
</evidence>
<accession>A0A131Y496</accession>
<feature type="compositionally biased region" description="Basic and acidic residues" evidence="22">
    <location>
        <begin position="782"/>
        <end position="803"/>
    </location>
</feature>
<evidence type="ECO:0000313" key="25">
    <source>
        <dbReference type="EMBL" id="JAP72876.1"/>
    </source>
</evidence>
<keyword evidence="6" id="KW-0235">DNA replication</keyword>
<dbReference type="PROSITE" id="PS51194">
    <property type="entry name" value="HELICASE_CTER"/>
    <property type="match status" value="1"/>
</dbReference>
<evidence type="ECO:0000256" key="4">
    <source>
        <dbReference type="ARBA" id="ARBA00022553"/>
    </source>
</evidence>
<dbReference type="GO" id="GO:0010605">
    <property type="term" value="P:negative regulation of macromolecule metabolic process"/>
    <property type="evidence" value="ECO:0007669"/>
    <property type="project" value="UniProtKB-ARBA"/>
</dbReference>
<dbReference type="EC" id="5.6.2.4" evidence="21"/>
<evidence type="ECO:0000256" key="6">
    <source>
        <dbReference type="ARBA" id="ARBA00022705"/>
    </source>
</evidence>
<feature type="compositionally biased region" description="Basic and acidic residues" evidence="22">
    <location>
        <begin position="846"/>
        <end position="863"/>
    </location>
</feature>
<evidence type="ECO:0000256" key="13">
    <source>
        <dbReference type="ARBA" id="ARBA00022840"/>
    </source>
</evidence>
<comment type="catalytic activity">
    <reaction evidence="20 21">
        <text>ATP + H2O = ADP + phosphate + H(+)</text>
        <dbReference type="Rhea" id="RHEA:13065"/>
        <dbReference type="ChEBI" id="CHEBI:15377"/>
        <dbReference type="ChEBI" id="CHEBI:15378"/>
        <dbReference type="ChEBI" id="CHEBI:30616"/>
        <dbReference type="ChEBI" id="CHEBI:43474"/>
        <dbReference type="ChEBI" id="CHEBI:456216"/>
    </reaction>
</comment>
<feature type="compositionally biased region" description="Low complexity" evidence="22">
    <location>
        <begin position="721"/>
        <end position="738"/>
    </location>
</feature>
<dbReference type="NCBIfam" id="TIGR00614">
    <property type="entry name" value="recQ_fam"/>
    <property type="match status" value="1"/>
</dbReference>
<dbReference type="GO" id="GO:0016887">
    <property type="term" value="F:ATP hydrolysis activity"/>
    <property type="evidence" value="ECO:0007669"/>
    <property type="project" value="RHEA"/>
</dbReference>
<evidence type="ECO:0000256" key="5">
    <source>
        <dbReference type="ARBA" id="ARBA00022618"/>
    </source>
</evidence>
<keyword evidence="12" id="KW-0862">Zinc</keyword>
<dbReference type="Gene3D" id="3.40.50.300">
    <property type="entry name" value="P-loop containing nucleotide triphosphate hydrolases"/>
    <property type="match status" value="2"/>
</dbReference>
<dbReference type="SUPFAM" id="SSF52540">
    <property type="entry name" value="P-loop containing nucleoside triphosphate hydrolases"/>
    <property type="match status" value="1"/>
</dbReference>
<feature type="region of interest" description="Disordered" evidence="22">
    <location>
        <begin position="685"/>
        <end position="913"/>
    </location>
</feature>
<comment type="subcellular location">
    <subcellularLocation>
        <location evidence="2">Nucleus</location>
        <location evidence="2">Nucleoplasm</location>
    </subcellularLocation>
</comment>
<keyword evidence="15" id="KW-0234">DNA repair</keyword>
<keyword evidence="13 21" id="KW-0067">ATP-binding</keyword>
<evidence type="ECO:0000256" key="3">
    <source>
        <dbReference type="ARBA" id="ARBA00005446"/>
    </source>
</evidence>
<dbReference type="GO" id="GO:0005654">
    <property type="term" value="C:nucleoplasm"/>
    <property type="evidence" value="ECO:0007669"/>
    <property type="project" value="UniProtKB-SubCell"/>
</dbReference>
<dbReference type="GO" id="GO:0043138">
    <property type="term" value="F:3'-5' DNA helicase activity"/>
    <property type="evidence" value="ECO:0007669"/>
    <property type="project" value="UniProtKB-EC"/>
</dbReference>
<feature type="compositionally biased region" description="Basic and acidic residues" evidence="22">
    <location>
        <begin position="897"/>
        <end position="912"/>
    </location>
</feature>
<feature type="domain" description="Helicase C-terminal" evidence="24">
    <location>
        <begin position="242"/>
        <end position="401"/>
    </location>
</feature>
<evidence type="ECO:0000256" key="22">
    <source>
        <dbReference type="SAM" id="MobiDB-lite"/>
    </source>
</evidence>
<dbReference type="GO" id="GO:0009378">
    <property type="term" value="F:four-way junction helicase activity"/>
    <property type="evidence" value="ECO:0007669"/>
    <property type="project" value="TreeGrafter"/>
</dbReference>
<keyword evidence="11 21" id="KW-0347">Helicase</keyword>
<dbReference type="Pfam" id="PF00270">
    <property type="entry name" value="DEAD"/>
    <property type="match status" value="1"/>
</dbReference>
<name>A0A131Y496_IXORI</name>
<proteinExistence type="evidence at transcript level"/>
<evidence type="ECO:0000256" key="12">
    <source>
        <dbReference type="ARBA" id="ARBA00022833"/>
    </source>
</evidence>
<keyword evidence="10 21" id="KW-0378">Hydrolase</keyword>
<organism evidence="25">
    <name type="scientific">Ixodes ricinus</name>
    <name type="common">Common tick</name>
    <name type="synonym">Acarus ricinus</name>
    <dbReference type="NCBI Taxonomy" id="34613"/>
    <lineage>
        <taxon>Eukaryota</taxon>
        <taxon>Metazoa</taxon>
        <taxon>Ecdysozoa</taxon>
        <taxon>Arthropoda</taxon>
        <taxon>Chelicerata</taxon>
        <taxon>Arachnida</taxon>
        <taxon>Acari</taxon>
        <taxon>Parasitiformes</taxon>
        <taxon>Ixodida</taxon>
        <taxon>Ixodoidea</taxon>
        <taxon>Ixodidae</taxon>
        <taxon>Ixodinae</taxon>
        <taxon>Ixodes</taxon>
    </lineage>
</organism>
<feature type="compositionally biased region" description="Low complexity" evidence="22">
    <location>
        <begin position="685"/>
        <end position="705"/>
    </location>
</feature>
<dbReference type="InterPro" id="IPR011545">
    <property type="entry name" value="DEAD/DEAH_box_helicase_dom"/>
</dbReference>
<evidence type="ECO:0000256" key="1">
    <source>
        <dbReference type="ARBA" id="ARBA00001947"/>
    </source>
</evidence>
<keyword evidence="4" id="KW-0597">Phosphoprotein</keyword>
<evidence type="ECO:0000256" key="18">
    <source>
        <dbReference type="ARBA" id="ARBA00023306"/>
    </source>
</evidence>
<feature type="domain" description="Helicase ATP-binding" evidence="23">
    <location>
        <begin position="33"/>
        <end position="209"/>
    </location>
</feature>
<dbReference type="GO" id="GO:0005737">
    <property type="term" value="C:cytoplasm"/>
    <property type="evidence" value="ECO:0007669"/>
    <property type="project" value="TreeGrafter"/>
</dbReference>